<name>A0ABT2VWU6_9FLAO</name>
<dbReference type="Gene3D" id="3.30.1150.10">
    <property type="match status" value="1"/>
</dbReference>
<keyword evidence="2" id="KW-1185">Reference proteome</keyword>
<comment type="caution">
    <text evidence="1">The sequence shown here is derived from an EMBL/GenBank/DDBJ whole genome shotgun (WGS) entry which is preliminary data.</text>
</comment>
<organism evidence="1 2">
    <name type="scientific">Chryseobacterium gilvum</name>
    <dbReference type="NCBI Taxonomy" id="2976534"/>
    <lineage>
        <taxon>Bacteria</taxon>
        <taxon>Pseudomonadati</taxon>
        <taxon>Bacteroidota</taxon>
        <taxon>Flavobacteriia</taxon>
        <taxon>Flavobacteriales</taxon>
        <taxon>Weeksellaceae</taxon>
        <taxon>Chryseobacterium group</taxon>
        <taxon>Chryseobacterium</taxon>
    </lineage>
</organism>
<evidence type="ECO:0000313" key="1">
    <source>
        <dbReference type="EMBL" id="MCU7614457.1"/>
    </source>
</evidence>
<dbReference type="SUPFAM" id="SSF74653">
    <property type="entry name" value="TolA/TonB C-terminal domain"/>
    <property type="match status" value="1"/>
</dbReference>
<dbReference type="Proteomes" id="UP001208114">
    <property type="component" value="Unassembled WGS sequence"/>
</dbReference>
<protein>
    <submittedName>
        <fullName evidence="1">Energy transducer TonB</fullName>
    </submittedName>
</protein>
<proteinExistence type="predicted"/>
<evidence type="ECO:0000313" key="2">
    <source>
        <dbReference type="Proteomes" id="UP001208114"/>
    </source>
</evidence>
<accession>A0ABT2VWU6</accession>
<gene>
    <name evidence="1" type="ORF">N0B16_08395</name>
</gene>
<dbReference type="EMBL" id="JAOTEN010000002">
    <property type="protein sequence ID" value="MCU7614457.1"/>
    <property type="molecule type" value="Genomic_DNA"/>
</dbReference>
<reference evidence="2" key="1">
    <citation type="submission" date="2023-07" db="EMBL/GenBank/DDBJ databases">
        <title>Chryseobacterium sp. GMJ5 Genome sequencing and assembly.</title>
        <authorList>
            <person name="Jung Y."/>
        </authorList>
    </citation>
    <scope>NUCLEOTIDE SEQUENCE [LARGE SCALE GENOMIC DNA]</scope>
    <source>
        <strain evidence="2">GMJ5</strain>
    </source>
</reference>
<dbReference type="RefSeq" id="WP_262990370.1">
    <property type="nucleotide sequence ID" value="NZ_JAOTEN010000002.1"/>
</dbReference>
<sequence length="141" mass="16148">MKKTLISILFLGFTLIFSQNKISDINKTFELEKKDNLYQEVDKVDSPAVYPGGISAFRNNFAKTFNSSNINVRGRIKSEARFVVSEEGNMSDIVIIGDNKSMNREMERVIKAMAKTKWKPAEIDGKPVKFRFRLPITMSFE</sequence>